<dbReference type="PANTHER" id="PTHR18921:SF2">
    <property type="entry name" value="THYROID RECEPTOR-INTERACTING PROTEIN 11"/>
    <property type="match status" value="1"/>
</dbReference>
<keyword evidence="3 4" id="KW-0175">Coiled coil</keyword>
<comment type="caution">
    <text evidence="7">The sequence shown here is derived from an EMBL/GenBank/DDBJ whole genome shotgun (WGS) entry which is preliminary data.</text>
</comment>
<evidence type="ECO:0000256" key="1">
    <source>
        <dbReference type="ARBA" id="ARBA00004555"/>
    </source>
</evidence>
<feature type="coiled-coil region" evidence="4">
    <location>
        <begin position="1786"/>
        <end position="1848"/>
    </location>
</feature>
<feature type="compositionally biased region" description="Low complexity" evidence="5">
    <location>
        <begin position="2194"/>
        <end position="2207"/>
    </location>
</feature>
<reference evidence="7 8" key="1">
    <citation type="submission" date="2024-02" db="EMBL/GenBank/DDBJ databases">
        <authorList>
            <person name="Daric V."/>
            <person name="Darras S."/>
        </authorList>
    </citation>
    <scope>NUCLEOTIDE SEQUENCE [LARGE SCALE GENOMIC DNA]</scope>
</reference>
<dbReference type="EMBL" id="CAWYQH010000068">
    <property type="protein sequence ID" value="CAK8680212.1"/>
    <property type="molecule type" value="Genomic_DNA"/>
</dbReference>
<feature type="domain" description="GRIP" evidence="6">
    <location>
        <begin position="2031"/>
        <end position="2080"/>
    </location>
</feature>
<evidence type="ECO:0000313" key="8">
    <source>
        <dbReference type="Proteomes" id="UP001642483"/>
    </source>
</evidence>
<accession>A0ABP0FP43</accession>
<name>A0ABP0FP43_CLALP</name>
<evidence type="ECO:0000256" key="5">
    <source>
        <dbReference type="SAM" id="MobiDB-lite"/>
    </source>
</evidence>
<dbReference type="PANTHER" id="PTHR18921">
    <property type="entry name" value="MYOSIN HEAVY CHAIN - RELATED"/>
    <property type="match status" value="1"/>
</dbReference>
<evidence type="ECO:0000259" key="6">
    <source>
        <dbReference type="PROSITE" id="PS50913"/>
    </source>
</evidence>
<dbReference type="InterPro" id="IPR000237">
    <property type="entry name" value="GRIP_dom"/>
</dbReference>
<feature type="coiled-coil region" evidence="4">
    <location>
        <begin position="52"/>
        <end position="79"/>
    </location>
</feature>
<feature type="coiled-coil region" evidence="4">
    <location>
        <begin position="1649"/>
        <end position="1725"/>
    </location>
</feature>
<feature type="coiled-coil region" evidence="4">
    <location>
        <begin position="381"/>
        <end position="889"/>
    </location>
</feature>
<evidence type="ECO:0000256" key="2">
    <source>
        <dbReference type="ARBA" id="ARBA00023034"/>
    </source>
</evidence>
<feature type="region of interest" description="Disordered" evidence="5">
    <location>
        <begin position="297"/>
        <end position="367"/>
    </location>
</feature>
<feature type="coiled-coil region" evidence="4">
    <location>
        <begin position="1547"/>
        <end position="1581"/>
    </location>
</feature>
<keyword evidence="2" id="KW-0333">Golgi apparatus</keyword>
<evidence type="ECO:0000256" key="4">
    <source>
        <dbReference type="SAM" id="Coils"/>
    </source>
</evidence>
<feature type="coiled-coil region" evidence="4">
    <location>
        <begin position="1966"/>
        <end position="2038"/>
    </location>
</feature>
<feature type="coiled-coil region" evidence="4">
    <location>
        <begin position="1101"/>
        <end position="1189"/>
    </location>
</feature>
<gene>
    <name evidence="7" type="ORF">CVLEPA_LOCUS10487</name>
</gene>
<dbReference type="PROSITE" id="PS50913">
    <property type="entry name" value="GRIP"/>
    <property type="match status" value="1"/>
</dbReference>
<protein>
    <recommendedName>
        <fullName evidence="6">GRIP domain-containing protein</fullName>
    </recommendedName>
</protein>
<keyword evidence="8" id="KW-1185">Reference proteome</keyword>
<evidence type="ECO:0000313" key="7">
    <source>
        <dbReference type="EMBL" id="CAK8680212.1"/>
    </source>
</evidence>
<feature type="coiled-coil region" evidence="4">
    <location>
        <begin position="1233"/>
        <end position="1299"/>
    </location>
</feature>
<comment type="subcellular location">
    <subcellularLocation>
        <location evidence="1">Golgi apparatus</location>
    </subcellularLocation>
</comment>
<dbReference type="Proteomes" id="UP001642483">
    <property type="component" value="Unassembled WGS sequence"/>
</dbReference>
<proteinExistence type="predicted"/>
<feature type="coiled-coil region" evidence="4">
    <location>
        <begin position="160"/>
        <end position="236"/>
    </location>
</feature>
<feature type="coiled-coil region" evidence="4">
    <location>
        <begin position="928"/>
        <end position="969"/>
    </location>
</feature>
<sequence length="2244" mass="259048">MVEVRKLINKLKQLERSESDSGFQLVHEDELQHRAKRTFSGGSHDAAEYADVISSQREINSLAEELERSKKECQRWKTLAQSSQETGSSGEDALRAKIKEFEVRLHEEVDRHQQEYISLQQANAATLRRYQDENRILLERFAQDPNTSSSDDSLHSKVDGQSHQVAIEHLTSEIEELKERLRTRNRQLQAQKKSLSEIRKDFEEERKKTSDLESEIERKDAEMIVISQEKESAESEVDKRCEQLQHLVHGVTAVLPKSDEISDDPSNNTIISCVRQLRESHDQYQDELLQAKENLAAQSRRSANQDDLAESDQWHIEGSDTEEERDERTKDEQVGASSSREIMRNIPPHMMQPLFQSSPQPSRRRSRDHDDNFLIVSENNVENVQHEVGDLTLTLQALQKQVDDYELEIAQYEMVKKEWQGEKESLQTMLERYEKEIGRANNNEDTEPADDRSTMLASLKHELHDLQEIRLTMEKDKLRLLEEKEQLQTAAQNLHDELNMSIRETQTERDNLVGLQSDLEKALNEKKKLEEILKNVSDELNSSRMEKMELDEAIETLDTQHQDEMTQILEIRNELGVKLKACESRLKEAQEENALLKQEMVSIKNDSELNNVREDLAALVDEKSSLEEQLHASQEEVSVLQPKVQEADQMMLNSEMITNDLKMKLEAAEEENKQSGEKFKHLEEENEEFIADLQKQLEEYTEALERSASRVDVVEEQRRKMEEEQKATLSKMDDLKAEHEKVIQEVDLFQEEKRKSDEGFKSLIKSKEDEVVLLRSELELLLTEEKKRIEELTQHHEHEAATSQEVSALKNEVMRIQERLESSIQENEELKSRNQSNCAEVRLLQVQLDGEHSKVKSLEEELSHKRFAISNLEEQLRSLQEKLSSTVEETMQQCEVNIQDLKTAHDEEVANMLDEHKKILQKLSMEHNAQLENMNADSKRDLEVIMEERDRLKEEQASASSRIKMLEAVKQSDSRMIEEKLQQSNQLHLQQMLELTESNKRFVIELDQERHLVEKLESDIKTQNQTHQHVLQDHEKVLEEIRSIHYSEKSALECKHMEEKHQFEQLLRREVENLKSKHKASVDDLQAHHEEEIQNKVAELNSRHQTEISQIHELLAQAKDEVVKMEAVLIQAQDDLAKLSELRELEKIKFEEDAATTVEKLNASHQEELVRLKLELEDSNKRNQEESSTFKKEENVTNELFLSLEQKNRDLLDEIKTLEAFQHQQQASGQLQLKEKITEITDLKNELSEAKLASQQLKSSQDSSDVEVNKLTSRYEDEIKALQTELKNLKLASLKSENLPAPHNTADIHEMLKEIRARDLTGLEKADLSKDDIGSLLALIKERDDFINILYEKNNNLLQQNESKAIDPELENQCSQLLEEKEQMLNVLSEKSRENRQLKEEVQKMMDVVTTGKNALSKLQEENQALVTKYEGYDHEMTKETVTRLSKLISEKDLEIESLKQKCQTLLDVLQQQESRETSGNVPSKENAQQIQGLLRDRETLSQQIRQLLTERDHLVALVNSKHQEALLFQDEAQKAVNALDRDAAENSQLQITYSKLVQDYEQLEAKLYSVQKELVRFKESLNHLEETKEVLLSKLDVGSSSSQALEAREVMENLRSDSTRSSGAKSKEDLVSILEKKTEALLQKDILLQNALEESSQLERQMNQFQSDIREKDIIIHKKMEESTHLSKDLQQKTNEVSILRKSVENLREQVSGLSKENESLREKISYMEHSSEDKESESQAFQETNAQLSVMLKERDYELESLREKTATLNEILLRHEQGKESQSQNYLKELDLAKEQAASAKHERDQIMLTLKQKQIEYQRANDELRQLRDKEVKLQSELSRLRSHLVQVEETYTQEAVLSREREDTLRSRLGQIENRNATALEANEHSKQQVESLQEQIRSTVQQRDQAIHNYQLAKEQSSQYATALQQLQMAAERMQRDEAATYNARVDKINQQYSSKIQQADALAEHVTELKAKLDEANVALVSASRLNEQLETKERNIDQLKELVSEKQLQLEELQDTLHKINAKSENMVDKQLVKNLLIGYFQSPANKKDDVIHLISLMIGFSKDEEVKLHEPKKGWIGGWIPWGKGGQGSFPVQASHSHSSHHEDLNESFSQMFVKFLESESASKQHAKLPAFEMVNEAQQRMTQRKIAAEGIPTPAFNPPRSEPSNQLLDKFTVAGRFNPFLVSSAPGTGTSSSSTSSHPLMQPLSPILPAFAPVSNTKPRDILQGILQGEGSTS</sequence>
<feature type="coiled-coil region" evidence="4">
    <location>
        <begin position="1374"/>
        <end position="1511"/>
    </location>
</feature>
<feature type="region of interest" description="Disordered" evidence="5">
    <location>
        <begin position="2194"/>
        <end position="2226"/>
    </location>
</feature>
<feature type="coiled-coil region" evidence="4">
    <location>
        <begin position="1881"/>
        <end position="1915"/>
    </location>
</feature>
<organism evidence="7 8">
    <name type="scientific">Clavelina lepadiformis</name>
    <name type="common">Light-bulb sea squirt</name>
    <name type="synonym">Ascidia lepadiformis</name>
    <dbReference type="NCBI Taxonomy" id="159417"/>
    <lineage>
        <taxon>Eukaryota</taxon>
        <taxon>Metazoa</taxon>
        <taxon>Chordata</taxon>
        <taxon>Tunicata</taxon>
        <taxon>Ascidiacea</taxon>
        <taxon>Aplousobranchia</taxon>
        <taxon>Clavelinidae</taxon>
        <taxon>Clavelina</taxon>
    </lineage>
</organism>
<evidence type="ECO:0000256" key="3">
    <source>
        <dbReference type="ARBA" id="ARBA00023054"/>
    </source>
</evidence>